<feature type="transmembrane region" description="Helical" evidence="1">
    <location>
        <begin position="86"/>
        <end position="104"/>
    </location>
</feature>
<dbReference type="Proteomes" id="UP000240608">
    <property type="component" value="Unassembled WGS sequence"/>
</dbReference>
<accession>A0A2T4D438</accession>
<feature type="transmembrane region" description="Helical" evidence="1">
    <location>
        <begin position="141"/>
        <end position="157"/>
    </location>
</feature>
<gene>
    <name evidence="2" type="ORF">C9994_17695</name>
</gene>
<comment type="caution">
    <text evidence="2">The sequence shown here is derived from an EMBL/GenBank/DDBJ whole genome shotgun (WGS) entry which is preliminary data.</text>
</comment>
<dbReference type="EMBL" id="PYVU01000730">
    <property type="protein sequence ID" value="PTB88586.1"/>
    <property type="molecule type" value="Genomic_DNA"/>
</dbReference>
<evidence type="ECO:0000313" key="2">
    <source>
        <dbReference type="EMBL" id="PTB88586.1"/>
    </source>
</evidence>
<sequence length="158" mass="17846">MTLISNGTLRHGSSVWKKGFADWTNIEDTQLREHFDDTTPPPLTGAKVNNTVVWILAFAPLIGLTLEYFVAYMVHSSEYRAEQAVASGHFIYITLILNIALSFLDEKRLKKAGTDTSTFGGWVWLVPVYLYQRSQALKQNLAYFIVWIVCFLLIVVGA</sequence>
<proteinExistence type="predicted"/>
<organism evidence="2 3">
    <name type="scientific">Marivirga lumbricoides</name>
    <dbReference type="NCBI Taxonomy" id="1046115"/>
    <lineage>
        <taxon>Bacteria</taxon>
        <taxon>Pseudomonadati</taxon>
        <taxon>Bacteroidota</taxon>
        <taxon>Cytophagia</taxon>
        <taxon>Cytophagales</taxon>
        <taxon>Marivirgaceae</taxon>
        <taxon>Marivirga</taxon>
    </lineage>
</organism>
<keyword evidence="1" id="KW-0472">Membrane</keyword>
<name>A0A2T4D438_9BACT</name>
<evidence type="ECO:0000256" key="1">
    <source>
        <dbReference type="SAM" id="Phobius"/>
    </source>
</evidence>
<feature type="transmembrane region" description="Helical" evidence="1">
    <location>
        <begin position="52"/>
        <end position="74"/>
    </location>
</feature>
<protein>
    <recommendedName>
        <fullName evidence="4">GYF domain-containing protein</fullName>
    </recommendedName>
</protein>
<dbReference type="AlphaFoldDB" id="A0A2T4D438"/>
<reference evidence="2 3" key="1">
    <citation type="submission" date="2018-03" db="EMBL/GenBank/DDBJ databases">
        <title>Cross-interface Injection: A General Nanoliter Liquid Handling Method Applied to Single Cells Genome Amplification Automated Nanoliter Liquid Handling Applied to Single Cell Multiple Displacement Amplification.</title>
        <authorList>
            <person name="Yun J."/>
            <person name="Xu P."/>
            <person name="Xu J."/>
            <person name="Dai X."/>
            <person name="Wang Y."/>
            <person name="Zheng X."/>
            <person name="Cao C."/>
            <person name="Yi Q."/>
            <person name="Zhu Y."/>
            <person name="Wang L."/>
            <person name="Dong Z."/>
            <person name="Huang Y."/>
            <person name="Huang L."/>
            <person name="Du W."/>
        </authorList>
    </citation>
    <scope>NUCLEOTIDE SEQUENCE [LARGE SCALE GENOMIC DNA]</scope>
    <source>
        <strain evidence="2 3">Z-D1-2</strain>
    </source>
</reference>
<keyword evidence="1" id="KW-0812">Transmembrane</keyword>
<evidence type="ECO:0008006" key="4">
    <source>
        <dbReference type="Google" id="ProtNLM"/>
    </source>
</evidence>
<evidence type="ECO:0000313" key="3">
    <source>
        <dbReference type="Proteomes" id="UP000240608"/>
    </source>
</evidence>
<keyword evidence="1" id="KW-1133">Transmembrane helix</keyword>